<dbReference type="InterPro" id="IPR051081">
    <property type="entry name" value="HTH_MetalResp_TranReg"/>
</dbReference>
<dbReference type="PANTHER" id="PTHR33154:SF33">
    <property type="entry name" value="TRANSCRIPTIONAL REPRESSOR SDPR"/>
    <property type="match status" value="1"/>
</dbReference>
<dbReference type="InterPro" id="IPR036388">
    <property type="entry name" value="WH-like_DNA-bd_sf"/>
</dbReference>
<evidence type="ECO:0000256" key="3">
    <source>
        <dbReference type="ARBA" id="ARBA00023163"/>
    </source>
</evidence>
<dbReference type="InterPro" id="IPR036390">
    <property type="entry name" value="WH_DNA-bd_sf"/>
</dbReference>
<dbReference type="Pfam" id="PF19361">
    <property type="entry name" value="DUF5937"/>
    <property type="match status" value="1"/>
</dbReference>
<gene>
    <name evidence="5" type="ORF">EV384_4832</name>
</gene>
<feature type="domain" description="HTH arsR-type" evidence="4">
    <location>
        <begin position="253"/>
        <end position="345"/>
    </location>
</feature>
<keyword evidence="2 5" id="KW-0238">DNA-binding</keyword>
<protein>
    <submittedName>
        <fullName evidence="5">DNA-binding transcriptional ArsR family regulator</fullName>
    </submittedName>
</protein>
<dbReference type="GO" id="GO:0003677">
    <property type="term" value="F:DNA binding"/>
    <property type="evidence" value="ECO:0007669"/>
    <property type="project" value="UniProtKB-KW"/>
</dbReference>
<evidence type="ECO:0000256" key="1">
    <source>
        <dbReference type="ARBA" id="ARBA00023015"/>
    </source>
</evidence>
<dbReference type="SMART" id="SM00418">
    <property type="entry name" value="HTH_ARSR"/>
    <property type="match status" value="1"/>
</dbReference>
<keyword evidence="6" id="KW-1185">Reference proteome</keyword>
<reference evidence="5 6" key="1">
    <citation type="submission" date="2019-02" db="EMBL/GenBank/DDBJ databases">
        <title>Sequencing the genomes of 1000 actinobacteria strains.</title>
        <authorList>
            <person name="Klenk H.-P."/>
        </authorList>
    </citation>
    <scope>NUCLEOTIDE SEQUENCE [LARGE SCALE GENOMIC DNA]</scope>
    <source>
        <strain evidence="5 6">DSM 45612</strain>
    </source>
</reference>
<dbReference type="SUPFAM" id="SSF46785">
    <property type="entry name" value="Winged helix' DNA-binding domain"/>
    <property type="match status" value="1"/>
</dbReference>
<name>A0A4Q8BFL1_9ACTN</name>
<accession>A0A4Q8BFL1</accession>
<dbReference type="PANTHER" id="PTHR33154">
    <property type="entry name" value="TRANSCRIPTIONAL REGULATOR, ARSR FAMILY"/>
    <property type="match status" value="1"/>
</dbReference>
<organism evidence="5 6">
    <name type="scientific">Micromonospora kangleipakensis</name>
    <dbReference type="NCBI Taxonomy" id="1077942"/>
    <lineage>
        <taxon>Bacteria</taxon>
        <taxon>Bacillati</taxon>
        <taxon>Actinomycetota</taxon>
        <taxon>Actinomycetes</taxon>
        <taxon>Micromonosporales</taxon>
        <taxon>Micromonosporaceae</taxon>
        <taxon>Micromonospora</taxon>
    </lineage>
</organism>
<evidence type="ECO:0000313" key="6">
    <source>
        <dbReference type="Proteomes" id="UP000294114"/>
    </source>
</evidence>
<dbReference type="AlphaFoldDB" id="A0A4Q8BFL1"/>
<dbReference type="InterPro" id="IPR001845">
    <property type="entry name" value="HTH_ArsR_DNA-bd_dom"/>
</dbReference>
<keyword evidence="1" id="KW-0805">Transcription regulation</keyword>
<evidence type="ECO:0000256" key="2">
    <source>
        <dbReference type="ARBA" id="ARBA00023125"/>
    </source>
</evidence>
<dbReference type="OrthoDB" id="3396564at2"/>
<dbReference type="PROSITE" id="PS50987">
    <property type="entry name" value="HTH_ARSR_2"/>
    <property type="match status" value="1"/>
</dbReference>
<dbReference type="PRINTS" id="PR00778">
    <property type="entry name" value="HTHARSR"/>
</dbReference>
<sequence>MPIAITGLDSAASGRAVPVVSPLVELGSALHVLHDPAHHYADEWAAAVRAGMSPRLAELTQSWSWTTQAIRSAPFVAASSSADFPGQLDELCAIPASQLALQLLRPLSPSGDVRAALHWSRARGRAVAALVQALVERPDQAVADFLEFLEQSWREWFSAEWTRVRSLLAARARRFADTVSAQGAARALATIDPSVTASDAGNGVTIAKVQNTRHDVSRRGLLVAPSAFIRPHLYVADVPGHPLLLIHAAEAGQPVPSVRELLRRLETVANPGRLEIARAIATEPRTAGEIAALWRMDPTLVNRHLRALAAAGLAGASRRGRFVQYHLDVDAIEVLGTDLIALLLR</sequence>
<dbReference type="Pfam" id="PF01022">
    <property type="entry name" value="HTH_5"/>
    <property type="match status" value="1"/>
</dbReference>
<dbReference type="RefSeq" id="WP_130336705.1">
    <property type="nucleotide sequence ID" value="NZ_SHLD01000001.1"/>
</dbReference>
<dbReference type="Proteomes" id="UP000294114">
    <property type="component" value="Unassembled WGS sequence"/>
</dbReference>
<keyword evidence="3" id="KW-0804">Transcription</keyword>
<comment type="caution">
    <text evidence="5">The sequence shown here is derived from an EMBL/GenBank/DDBJ whole genome shotgun (WGS) entry which is preliminary data.</text>
</comment>
<dbReference type="EMBL" id="SHLD01000001">
    <property type="protein sequence ID" value="RZU76201.1"/>
    <property type="molecule type" value="Genomic_DNA"/>
</dbReference>
<evidence type="ECO:0000259" key="4">
    <source>
        <dbReference type="PROSITE" id="PS50987"/>
    </source>
</evidence>
<dbReference type="InterPro" id="IPR045981">
    <property type="entry name" value="DUF5937"/>
</dbReference>
<evidence type="ECO:0000313" key="5">
    <source>
        <dbReference type="EMBL" id="RZU76201.1"/>
    </source>
</evidence>
<dbReference type="GO" id="GO:0003700">
    <property type="term" value="F:DNA-binding transcription factor activity"/>
    <property type="evidence" value="ECO:0007669"/>
    <property type="project" value="InterPro"/>
</dbReference>
<proteinExistence type="predicted"/>
<dbReference type="Gene3D" id="1.10.10.10">
    <property type="entry name" value="Winged helix-like DNA-binding domain superfamily/Winged helix DNA-binding domain"/>
    <property type="match status" value="1"/>
</dbReference>